<protein>
    <recommendedName>
        <fullName evidence="5">phosphomannomutase</fullName>
        <ecNumber evidence="5">5.4.2.8</ecNumber>
    </recommendedName>
</protein>
<comment type="caution">
    <text evidence="13">The sequence shown here is derived from an EMBL/GenBank/DDBJ whole genome shotgun (WGS) entry which is preliminary data.</text>
</comment>
<evidence type="ECO:0000256" key="9">
    <source>
        <dbReference type="ARBA" id="ARBA00023235"/>
    </source>
</evidence>
<name>A0A1F6CN76_9BACT</name>
<dbReference type="Pfam" id="PF03332">
    <property type="entry name" value="PMM"/>
    <property type="match status" value="1"/>
</dbReference>
<sequence length="252" mass="28136">MQCPRAVFFDLDDTLAESFHPPVPEMLERLRRLLEHVPVAIITGASFQRMHEQFLTSFETHPNISQLYIFPTSSAQAYIYAAGIWELLYDLAITEADREHIKKGIADAVSRIDALKDVPHFGEQIIDKGSQIAYTPVGVEAPKELKDSWDLDGSKRLTLLSLLKDKLPEFEVLMGGVTTIDITRKNVNKAYGVRWLSERLSIPIGEMFYVGDAFSETGNDTVVIPTGVEWRAVSGPAETKRILDELIAACSA</sequence>
<dbReference type="InterPro" id="IPR023214">
    <property type="entry name" value="HAD_sf"/>
</dbReference>
<accession>A0A1F6CN76</accession>
<comment type="subcellular location">
    <subcellularLocation>
        <location evidence="1">Cytoplasm</location>
    </subcellularLocation>
</comment>
<evidence type="ECO:0000256" key="8">
    <source>
        <dbReference type="ARBA" id="ARBA00022842"/>
    </source>
</evidence>
<dbReference type="EC" id="5.4.2.8" evidence="5"/>
<dbReference type="GO" id="GO:0046872">
    <property type="term" value="F:metal ion binding"/>
    <property type="evidence" value="ECO:0007669"/>
    <property type="project" value="UniProtKB-KW"/>
</dbReference>
<dbReference type="InterPro" id="IPR005002">
    <property type="entry name" value="PMM"/>
</dbReference>
<keyword evidence="9" id="KW-0413">Isomerase</keyword>
<gene>
    <name evidence="13" type="ORF">A2763_04450</name>
</gene>
<evidence type="ECO:0000313" key="13">
    <source>
        <dbReference type="EMBL" id="OGG50585.1"/>
    </source>
</evidence>
<feature type="binding site" evidence="12">
    <location>
        <position position="12"/>
    </location>
    <ligand>
        <name>Mg(2+)</name>
        <dbReference type="ChEBI" id="CHEBI:18420"/>
        <label>1</label>
    </ligand>
</feature>
<comment type="cofactor">
    <cofactor evidence="12">
        <name>Mg(2+)</name>
        <dbReference type="ChEBI" id="CHEBI:18420"/>
    </cofactor>
</comment>
<organism evidence="13 14">
    <name type="scientific">Candidatus Kaiserbacteria bacterium RIFCSPHIGHO2_01_FULL_54_36</name>
    <dbReference type="NCBI Taxonomy" id="1798482"/>
    <lineage>
        <taxon>Bacteria</taxon>
        <taxon>Candidatus Kaiseribacteriota</taxon>
    </lineage>
</organism>
<feature type="binding site" evidence="12">
    <location>
        <position position="212"/>
    </location>
    <ligand>
        <name>Mg(2+)</name>
        <dbReference type="ChEBI" id="CHEBI:18420"/>
        <label>1</label>
    </ligand>
</feature>
<evidence type="ECO:0000256" key="2">
    <source>
        <dbReference type="ARBA" id="ARBA00004699"/>
    </source>
</evidence>
<feature type="active site" description="Proton donor/acceptor" evidence="10">
    <location>
        <position position="12"/>
    </location>
</feature>
<comment type="similarity">
    <text evidence="3">Belongs to the eukaryotic PMM family.</text>
</comment>
<feature type="binding site" evidence="12">
    <location>
        <position position="10"/>
    </location>
    <ligand>
        <name>Mg(2+)</name>
        <dbReference type="ChEBI" id="CHEBI:18420"/>
        <label>1</label>
    </ligand>
</feature>
<dbReference type="Gene3D" id="3.40.50.1000">
    <property type="entry name" value="HAD superfamily/HAD-like"/>
    <property type="match status" value="1"/>
</dbReference>
<dbReference type="Gene3D" id="3.30.1240.20">
    <property type="match status" value="1"/>
</dbReference>
<feature type="binding site" evidence="11">
    <location>
        <position position="181"/>
    </location>
    <ligand>
        <name>alpha-D-mannose 1-phosphate</name>
        <dbReference type="ChEBI" id="CHEBI:58409"/>
    </ligand>
</feature>
<evidence type="ECO:0000313" key="14">
    <source>
        <dbReference type="Proteomes" id="UP000178370"/>
    </source>
</evidence>
<dbReference type="AlphaFoldDB" id="A0A1F6CN76"/>
<evidence type="ECO:0000256" key="12">
    <source>
        <dbReference type="PIRSR" id="PIRSR605002-3"/>
    </source>
</evidence>
<evidence type="ECO:0000256" key="7">
    <source>
        <dbReference type="ARBA" id="ARBA00022723"/>
    </source>
</evidence>
<evidence type="ECO:0000256" key="11">
    <source>
        <dbReference type="PIRSR" id="PIRSR605002-2"/>
    </source>
</evidence>
<dbReference type="NCBIfam" id="TIGR01484">
    <property type="entry name" value="HAD-SF-IIB"/>
    <property type="match status" value="1"/>
</dbReference>
<dbReference type="GO" id="GO:0004615">
    <property type="term" value="F:phosphomannomutase activity"/>
    <property type="evidence" value="ECO:0007669"/>
    <property type="project" value="UniProtKB-EC"/>
</dbReference>
<dbReference type="InterPro" id="IPR006379">
    <property type="entry name" value="HAD-SF_hydro_IIB"/>
</dbReference>
<dbReference type="GO" id="GO:0005737">
    <property type="term" value="C:cytoplasm"/>
    <property type="evidence" value="ECO:0007669"/>
    <property type="project" value="UniProtKB-SubCell"/>
</dbReference>
<keyword evidence="7 12" id="KW-0479">Metal-binding</keyword>
<evidence type="ECO:0000256" key="4">
    <source>
        <dbReference type="ARBA" id="ARBA00011738"/>
    </source>
</evidence>
<dbReference type="GO" id="GO:0016791">
    <property type="term" value="F:phosphatase activity"/>
    <property type="evidence" value="ECO:0007669"/>
    <property type="project" value="UniProtKB-ARBA"/>
</dbReference>
<dbReference type="UniPathway" id="UPA00126">
    <property type="reaction ID" value="UER00424"/>
</dbReference>
<reference evidence="13 14" key="1">
    <citation type="journal article" date="2016" name="Nat. Commun.">
        <title>Thousands of microbial genomes shed light on interconnected biogeochemical processes in an aquifer system.</title>
        <authorList>
            <person name="Anantharaman K."/>
            <person name="Brown C.T."/>
            <person name="Hug L.A."/>
            <person name="Sharon I."/>
            <person name="Castelle C.J."/>
            <person name="Probst A.J."/>
            <person name="Thomas B.C."/>
            <person name="Singh A."/>
            <person name="Wilkins M.J."/>
            <person name="Karaoz U."/>
            <person name="Brodie E.L."/>
            <person name="Williams K.H."/>
            <person name="Hubbard S.S."/>
            <person name="Banfield J.F."/>
        </authorList>
    </citation>
    <scope>NUCLEOTIDE SEQUENCE [LARGE SCALE GENOMIC DNA]</scope>
</reference>
<dbReference type="InterPro" id="IPR036412">
    <property type="entry name" value="HAD-like_sf"/>
</dbReference>
<evidence type="ECO:0000256" key="5">
    <source>
        <dbReference type="ARBA" id="ARBA00012730"/>
    </source>
</evidence>
<dbReference type="SUPFAM" id="SSF56784">
    <property type="entry name" value="HAD-like"/>
    <property type="match status" value="1"/>
</dbReference>
<feature type="active site" description="Nucleophile" evidence="10">
    <location>
        <position position="10"/>
    </location>
</feature>
<dbReference type="EMBL" id="MFKV01000011">
    <property type="protein sequence ID" value="OGG50585.1"/>
    <property type="molecule type" value="Genomic_DNA"/>
</dbReference>
<comment type="pathway">
    <text evidence="2">Nucleotide-sugar biosynthesis; GDP-alpha-D-mannose biosynthesis; alpha-D-mannose 1-phosphate from D-fructose 6-phosphate: step 2/2.</text>
</comment>
<evidence type="ECO:0000256" key="1">
    <source>
        <dbReference type="ARBA" id="ARBA00004496"/>
    </source>
</evidence>
<keyword evidence="8 12" id="KW-0460">Magnesium</keyword>
<dbReference type="Proteomes" id="UP000178370">
    <property type="component" value="Unassembled WGS sequence"/>
</dbReference>
<dbReference type="InterPro" id="IPR043169">
    <property type="entry name" value="PMM_cap"/>
</dbReference>
<evidence type="ECO:0000256" key="3">
    <source>
        <dbReference type="ARBA" id="ARBA00009736"/>
    </source>
</evidence>
<evidence type="ECO:0000256" key="10">
    <source>
        <dbReference type="PIRSR" id="PIRSR605002-1"/>
    </source>
</evidence>
<dbReference type="GO" id="GO:0009298">
    <property type="term" value="P:GDP-mannose biosynthetic process"/>
    <property type="evidence" value="ECO:0007669"/>
    <property type="project" value="UniProtKB-UniPathway"/>
</dbReference>
<comment type="subunit">
    <text evidence="4">Homodimer.</text>
</comment>
<dbReference type="STRING" id="1798482.A2763_04450"/>
<keyword evidence="6" id="KW-0963">Cytoplasm</keyword>
<evidence type="ECO:0000256" key="6">
    <source>
        <dbReference type="ARBA" id="ARBA00022490"/>
    </source>
</evidence>
<proteinExistence type="inferred from homology"/>